<evidence type="ECO:0000313" key="3">
    <source>
        <dbReference type="Proteomes" id="UP001595947"/>
    </source>
</evidence>
<dbReference type="RefSeq" id="WP_378036790.1">
    <property type="nucleotide sequence ID" value="NZ_JBHSIV010000013.1"/>
</dbReference>
<dbReference type="InterPro" id="IPR018392">
    <property type="entry name" value="LysM"/>
</dbReference>
<dbReference type="Proteomes" id="UP001595947">
    <property type="component" value="Unassembled WGS sequence"/>
</dbReference>
<keyword evidence="3" id="KW-1185">Reference proteome</keyword>
<evidence type="ECO:0000259" key="1">
    <source>
        <dbReference type="Pfam" id="PF01476"/>
    </source>
</evidence>
<feature type="domain" description="LysM" evidence="1">
    <location>
        <begin position="49"/>
        <end position="96"/>
    </location>
</feature>
<gene>
    <name evidence="2" type="ORF">ACFPBZ_14575</name>
</gene>
<dbReference type="Pfam" id="PF01476">
    <property type="entry name" value="LysM"/>
    <property type="match status" value="1"/>
</dbReference>
<dbReference type="EMBL" id="JBHSIV010000013">
    <property type="protein sequence ID" value="MFC5063443.1"/>
    <property type="molecule type" value="Genomic_DNA"/>
</dbReference>
<protein>
    <submittedName>
        <fullName evidence="2">LysM peptidoglycan-binding domain-containing protein</fullName>
    </submittedName>
</protein>
<accession>A0ABV9YKQ1</accession>
<proteinExistence type="predicted"/>
<evidence type="ECO:0000313" key="2">
    <source>
        <dbReference type="EMBL" id="MFC5063443.1"/>
    </source>
</evidence>
<sequence length="99" mass="9706">MVRRRRTVAVVVLAVVLVGLLALALRLTGESGAVEGGTGPVPAGSTVVVVAPGETLGGLSSRVAPAADPAAVSAWIRDANHLSSSGLVPGRPLVVPAAP</sequence>
<reference evidence="3" key="1">
    <citation type="journal article" date="2019" name="Int. J. Syst. Evol. Microbiol.">
        <title>The Global Catalogue of Microorganisms (GCM) 10K type strain sequencing project: providing services to taxonomists for standard genome sequencing and annotation.</title>
        <authorList>
            <consortium name="The Broad Institute Genomics Platform"/>
            <consortium name="The Broad Institute Genome Sequencing Center for Infectious Disease"/>
            <person name="Wu L."/>
            <person name="Ma J."/>
        </authorList>
    </citation>
    <scope>NUCLEOTIDE SEQUENCE [LARGE SCALE GENOMIC DNA]</scope>
    <source>
        <strain evidence="3">CGMCC 4.7093</strain>
    </source>
</reference>
<organism evidence="2 3">
    <name type="scientific">Actinomycetospora atypica</name>
    <dbReference type="NCBI Taxonomy" id="1290095"/>
    <lineage>
        <taxon>Bacteria</taxon>
        <taxon>Bacillati</taxon>
        <taxon>Actinomycetota</taxon>
        <taxon>Actinomycetes</taxon>
        <taxon>Pseudonocardiales</taxon>
        <taxon>Pseudonocardiaceae</taxon>
        <taxon>Actinomycetospora</taxon>
    </lineage>
</organism>
<name>A0ABV9YKQ1_9PSEU</name>
<comment type="caution">
    <text evidence="2">The sequence shown here is derived from an EMBL/GenBank/DDBJ whole genome shotgun (WGS) entry which is preliminary data.</text>
</comment>